<dbReference type="EMBL" id="LMTR01000084">
    <property type="protein sequence ID" value="KWT64882.1"/>
    <property type="molecule type" value="Genomic_DNA"/>
</dbReference>
<comment type="caution">
    <text evidence="1">The sequence shown here is derived from an EMBL/GenBank/DDBJ whole genome shotgun (WGS) entry which is preliminary data.</text>
</comment>
<evidence type="ECO:0000313" key="1">
    <source>
        <dbReference type="EMBL" id="KWT64882.1"/>
    </source>
</evidence>
<accession>A0A109BAA1</accession>
<dbReference type="PATRIC" id="fig|121290.4.peg.974"/>
<gene>
    <name evidence="1" type="ORF">APY04_3122</name>
</gene>
<dbReference type="OrthoDB" id="9798292at2"/>
<proteinExistence type="predicted"/>
<evidence type="ECO:0008006" key="3">
    <source>
        <dbReference type="Google" id="ProtNLM"/>
    </source>
</evidence>
<reference evidence="1 2" key="1">
    <citation type="submission" date="2015-10" db="EMBL/GenBank/DDBJ databases">
        <title>Transcriptomic analysis of a linuron degrading triple-species bacterial consortium.</title>
        <authorList>
            <person name="Albers P."/>
        </authorList>
    </citation>
    <scope>NUCLEOTIDE SEQUENCE [LARGE SCALE GENOMIC DNA]</scope>
    <source>
        <strain evidence="1 2">WDL6</strain>
    </source>
</reference>
<dbReference type="STRING" id="121290.APY04_3122"/>
<protein>
    <recommendedName>
        <fullName evidence="3">Lysophospholipase</fullName>
    </recommendedName>
</protein>
<dbReference type="AlphaFoldDB" id="A0A109BAA1"/>
<sequence length="145" mass="15944">MALHLIKLCVGVDSIEELADWQQARVAEQKRAGLAPRIVHSTFQSPKRDAELLDGGSLYWVIKGTVQVRQRLLGLEAGTRPDGRAACHILLDAELVPVRPVPRRAFQGWRYLATDDAPPDLAASGNIDDDMPDAMRRELAALGLL</sequence>
<keyword evidence="2" id="KW-1185">Reference proteome</keyword>
<dbReference type="PIRSF" id="PIRSF032025">
    <property type="entry name" value="UCP032025"/>
    <property type="match status" value="1"/>
</dbReference>
<evidence type="ECO:0000313" key="2">
    <source>
        <dbReference type="Proteomes" id="UP000059074"/>
    </source>
</evidence>
<dbReference type="RefSeq" id="WP_068464275.1">
    <property type="nucleotide sequence ID" value="NZ_LMTR01000084.1"/>
</dbReference>
<dbReference type="Proteomes" id="UP000059074">
    <property type="component" value="Unassembled WGS sequence"/>
</dbReference>
<organism evidence="1 2">
    <name type="scientific">Hyphomicrobium sulfonivorans</name>
    <dbReference type="NCBI Taxonomy" id="121290"/>
    <lineage>
        <taxon>Bacteria</taxon>
        <taxon>Pseudomonadati</taxon>
        <taxon>Pseudomonadota</taxon>
        <taxon>Alphaproteobacteria</taxon>
        <taxon>Hyphomicrobiales</taxon>
        <taxon>Hyphomicrobiaceae</taxon>
        <taxon>Hyphomicrobium</taxon>
    </lineage>
</organism>
<name>A0A109BAA1_HYPSL</name>
<dbReference type="InterPro" id="IPR008320">
    <property type="entry name" value="UCP032025"/>
</dbReference>
<dbReference type="Pfam" id="PF07370">
    <property type="entry name" value="DUF1489"/>
    <property type="match status" value="1"/>
</dbReference>